<name>K0SZ53_THAOC</name>
<organism evidence="2 3">
    <name type="scientific">Thalassiosira oceanica</name>
    <name type="common">Marine diatom</name>
    <dbReference type="NCBI Taxonomy" id="159749"/>
    <lineage>
        <taxon>Eukaryota</taxon>
        <taxon>Sar</taxon>
        <taxon>Stramenopiles</taxon>
        <taxon>Ochrophyta</taxon>
        <taxon>Bacillariophyta</taxon>
        <taxon>Coscinodiscophyceae</taxon>
        <taxon>Thalassiosirophycidae</taxon>
        <taxon>Thalassiosirales</taxon>
        <taxon>Thalassiosiraceae</taxon>
        <taxon>Thalassiosira</taxon>
    </lineage>
</organism>
<evidence type="ECO:0000313" key="3">
    <source>
        <dbReference type="Proteomes" id="UP000266841"/>
    </source>
</evidence>
<gene>
    <name evidence="2" type="ORF">THAOC_12787</name>
</gene>
<evidence type="ECO:0000256" key="1">
    <source>
        <dbReference type="SAM" id="MobiDB-lite"/>
    </source>
</evidence>
<reference evidence="2 3" key="1">
    <citation type="journal article" date="2012" name="Genome Biol.">
        <title>Genome and low-iron response of an oceanic diatom adapted to chronic iron limitation.</title>
        <authorList>
            <person name="Lommer M."/>
            <person name="Specht M."/>
            <person name="Roy A.S."/>
            <person name="Kraemer L."/>
            <person name="Andreson R."/>
            <person name="Gutowska M.A."/>
            <person name="Wolf J."/>
            <person name="Bergner S.V."/>
            <person name="Schilhabel M.B."/>
            <person name="Klostermeier U.C."/>
            <person name="Beiko R.G."/>
            <person name="Rosenstiel P."/>
            <person name="Hippler M."/>
            <person name="Laroche J."/>
        </authorList>
    </citation>
    <scope>NUCLEOTIDE SEQUENCE [LARGE SCALE GENOMIC DNA]</scope>
    <source>
        <strain evidence="2 3">CCMP1005</strain>
    </source>
</reference>
<keyword evidence="3" id="KW-1185">Reference proteome</keyword>
<evidence type="ECO:0000313" key="2">
    <source>
        <dbReference type="EMBL" id="EJK66301.1"/>
    </source>
</evidence>
<feature type="region of interest" description="Disordered" evidence="1">
    <location>
        <begin position="17"/>
        <end position="86"/>
    </location>
</feature>
<accession>K0SZ53</accession>
<dbReference type="AlphaFoldDB" id="K0SZ53"/>
<protein>
    <submittedName>
        <fullName evidence="2">Uncharacterized protein</fullName>
    </submittedName>
</protein>
<dbReference type="Proteomes" id="UP000266841">
    <property type="component" value="Unassembled WGS sequence"/>
</dbReference>
<dbReference type="EMBL" id="AGNL01015097">
    <property type="protein sequence ID" value="EJK66301.1"/>
    <property type="molecule type" value="Genomic_DNA"/>
</dbReference>
<sequence>MKFHPGTTHFVLFAAKNGDDGLDPFISASSGSSGARKEPAEPLAKAASRRKTPAKFLAPLSAVTPATPGAAKSDGSTDSDSPASVEHVMTMSSAGKPEPEVQVVQLQQPSKSRKPRDTLLREQFNELPGTKPGTIKFECAHGCGYARSWQRWNAFYARNHSLECDKVPQRTKLLLSQSKSVMLYYLCVDLQSHPLTFESYPDTQRARQERRIATMSSSSGSSAARESFGSICESASASFAARNSKKEETDEL</sequence>
<proteinExistence type="predicted"/>
<comment type="caution">
    <text evidence="2">The sequence shown here is derived from an EMBL/GenBank/DDBJ whole genome shotgun (WGS) entry which is preliminary data.</text>
</comment>